<keyword evidence="5" id="KW-0998">Cell outer membrane</keyword>
<dbReference type="InterPro" id="IPR012944">
    <property type="entry name" value="SusD_RagB_dom"/>
</dbReference>
<dbReference type="Gene3D" id="1.25.40.390">
    <property type="match status" value="2"/>
</dbReference>
<proteinExistence type="inferred from homology"/>
<evidence type="ECO:0000256" key="4">
    <source>
        <dbReference type="ARBA" id="ARBA00023136"/>
    </source>
</evidence>
<dbReference type="CDD" id="cd08977">
    <property type="entry name" value="SusD"/>
    <property type="match status" value="1"/>
</dbReference>
<dbReference type="Proteomes" id="UP000324575">
    <property type="component" value="Unassembled WGS sequence"/>
</dbReference>
<evidence type="ECO:0000313" key="9">
    <source>
        <dbReference type="Proteomes" id="UP000324575"/>
    </source>
</evidence>
<comment type="caution">
    <text evidence="8">The sequence shown here is derived from an EMBL/GenBank/DDBJ whole genome shotgun (WGS) entry which is preliminary data.</text>
</comment>
<reference evidence="8 9" key="1">
    <citation type="submission" date="2019-03" db="EMBL/GenBank/DDBJ databases">
        <title>Single cell metagenomics reveals metabolic interactions within the superorganism composed of flagellate Streblomastix strix and complex community of Bacteroidetes bacteria on its surface.</title>
        <authorList>
            <person name="Treitli S.C."/>
            <person name="Kolisko M."/>
            <person name="Husnik F."/>
            <person name="Keeling P."/>
            <person name="Hampl V."/>
        </authorList>
    </citation>
    <scope>NUCLEOTIDE SEQUENCE [LARGE SCALE GENOMIC DNA]</scope>
    <source>
        <strain evidence="8">St1</strain>
    </source>
</reference>
<dbReference type="Pfam" id="PF07980">
    <property type="entry name" value="SusD_RagB"/>
    <property type="match status" value="1"/>
</dbReference>
<keyword evidence="4" id="KW-0472">Membrane</keyword>
<name>A0A5M8NYT3_9BACT</name>
<accession>A0A5M8NYT3</accession>
<dbReference type="InterPro" id="IPR011990">
    <property type="entry name" value="TPR-like_helical_dom_sf"/>
</dbReference>
<dbReference type="GO" id="GO:0009279">
    <property type="term" value="C:cell outer membrane"/>
    <property type="evidence" value="ECO:0007669"/>
    <property type="project" value="UniProtKB-SubCell"/>
</dbReference>
<evidence type="ECO:0000256" key="2">
    <source>
        <dbReference type="ARBA" id="ARBA00006275"/>
    </source>
</evidence>
<comment type="subcellular location">
    <subcellularLocation>
        <location evidence="1">Cell outer membrane</location>
    </subcellularLocation>
</comment>
<evidence type="ECO:0000259" key="7">
    <source>
        <dbReference type="Pfam" id="PF14322"/>
    </source>
</evidence>
<gene>
    <name evidence="8" type="ORF">EZS26_002628</name>
</gene>
<sequence>MGLLLVGLTACNDWFDIRPKSETILEDYWKDESDVKSGVAACYRAMQENGFMDRVLVWGEVRSDNVIHGVNAGDNKDVERILNLALNATNEFTSWYEFYRVINYCNTVIYYAPTVQEKDPNFTTAQLNAYLSEVKTIRAWCYFTLVRTFRDIPFSTDPVFDDSNSFEIEQSDPDQIVQFLIDDLKAIENAAVAEFDNSAYDKGRITRKAIWTLIADMALWLNDYQTAIDYSDKVLATVGNKLGLESSTDYNTKLFFGRGESAQETIFNLMFTGNFSNAPVNSMYEVKLSAFDFAKTSLFGTTDLRAKDFYCPVVQSDLFLIKKYVGLRTIRPGSSQIIIADYFSQSCMHWIFYRLADVYLLKAEALVERNQGSDLQDAFQLVSATYERANPELGENALNSGSYASQESMRELVFDERQREFLFEGKRYYDLLRRIKREGSATNIVNQYLVRKYPHVDQATVRSKINDKNAVYMPINENELKVNTLLKQNPFYVVSSDINKN</sequence>
<evidence type="ECO:0000259" key="6">
    <source>
        <dbReference type="Pfam" id="PF07980"/>
    </source>
</evidence>
<evidence type="ECO:0000256" key="3">
    <source>
        <dbReference type="ARBA" id="ARBA00022729"/>
    </source>
</evidence>
<evidence type="ECO:0000256" key="5">
    <source>
        <dbReference type="ARBA" id="ARBA00023237"/>
    </source>
</evidence>
<evidence type="ECO:0000313" key="8">
    <source>
        <dbReference type="EMBL" id="KAA6301239.1"/>
    </source>
</evidence>
<feature type="domain" description="SusD-like N-terminal" evidence="7">
    <location>
        <begin position="35"/>
        <end position="215"/>
    </location>
</feature>
<dbReference type="Pfam" id="PF14322">
    <property type="entry name" value="SusD-like_3"/>
    <property type="match status" value="1"/>
</dbReference>
<organism evidence="8 9">
    <name type="scientific">Candidatus Ordinivivax streblomastigis</name>
    <dbReference type="NCBI Taxonomy" id="2540710"/>
    <lineage>
        <taxon>Bacteria</taxon>
        <taxon>Pseudomonadati</taxon>
        <taxon>Bacteroidota</taxon>
        <taxon>Bacteroidia</taxon>
        <taxon>Bacteroidales</taxon>
        <taxon>Candidatus Ordinivivax</taxon>
    </lineage>
</organism>
<dbReference type="AlphaFoldDB" id="A0A5M8NYT3"/>
<dbReference type="EMBL" id="SNRX01000023">
    <property type="protein sequence ID" value="KAA6301239.1"/>
    <property type="molecule type" value="Genomic_DNA"/>
</dbReference>
<dbReference type="SUPFAM" id="SSF48452">
    <property type="entry name" value="TPR-like"/>
    <property type="match status" value="1"/>
</dbReference>
<feature type="domain" description="RagB/SusD" evidence="6">
    <location>
        <begin position="346"/>
        <end position="492"/>
    </location>
</feature>
<dbReference type="InterPro" id="IPR033985">
    <property type="entry name" value="SusD-like_N"/>
</dbReference>
<evidence type="ECO:0000256" key="1">
    <source>
        <dbReference type="ARBA" id="ARBA00004442"/>
    </source>
</evidence>
<keyword evidence="3" id="KW-0732">Signal</keyword>
<protein>
    <submittedName>
        <fullName evidence="8">RagB/SusD family nutrient uptake outer membrane protein</fullName>
    </submittedName>
</protein>
<comment type="similarity">
    <text evidence="2">Belongs to the SusD family.</text>
</comment>